<protein>
    <submittedName>
        <fullName evidence="1">Glycosyltransferase family 4 protein</fullName>
    </submittedName>
</protein>
<name>A0A563U9L3_9SPHI</name>
<dbReference type="OrthoDB" id="7560678at2"/>
<keyword evidence="1" id="KW-0808">Transferase</keyword>
<evidence type="ECO:0000313" key="1">
    <source>
        <dbReference type="EMBL" id="TWR28006.1"/>
    </source>
</evidence>
<dbReference type="AlphaFoldDB" id="A0A563U9L3"/>
<dbReference type="Gene3D" id="3.40.50.2000">
    <property type="entry name" value="Glycogen Phosphorylase B"/>
    <property type="match status" value="2"/>
</dbReference>
<keyword evidence="2" id="KW-1185">Reference proteome</keyword>
<accession>A0A563U9L3</accession>
<dbReference type="Proteomes" id="UP000318010">
    <property type="component" value="Unassembled WGS sequence"/>
</dbReference>
<sequence>MKILIITMNVGRTAPGIVFERLIYGLSKHHTIDVITSDYDPGVDLSDVKNIIDLRLTHLNSKISKLLLTLFAVDVSAKIWAKKTAAEVRRRNLNDYDLVFSFASYGHYAAAMAGNIISSQLGIRHFVYSVDAIPPPVGWLKNDMFYRSIKKLTANLFRSVDGIFSANHKMLKYQTTTFKPKKNIIKGVIYNPSFGEVQQYPELGDESNMFLYTGGIYGPRKIDYILAAFRNVFKEYPNVVIEFVGTKLNEEALSNFTAEERKAIVVHPFAKDLTPFYKRATALLDIDAELEDDIFLSSKITNYININRVIISETGTNSPSHQIFKNIGSILQCGHNVEEITNAMRRAINTKNKVDFSDREEVINLFKLENVVAEINKVIDNEN</sequence>
<evidence type="ECO:0000313" key="2">
    <source>
        <dbReference type="Proteomes" id="UP000318010"/>
    </source>
</evidence>
<dbReference type="GO" id="GO:0016740">
    <property type="term" value="F:transferase activity"/>
    <property type="evidence" value="ECO:0007669"/>
    <property type="project" value="UniProtKB-KW"/>
</dbReference>
<comment type="caution">
    <text evidence="1">The sequence shown here is derived from an EMBL/GenBank/DDBJ whole genome shotgun (WGS) entry which is preliminary data.</text>
</comment>
<organism evidence="1 2">
    <name type="scientific">Mucilaginibacter achroorhodeus</name>
    <dbReference type="NCBI Taxonomy" id="2599294"/>
    <lineage>
        <taxon>Bacteria</taxon>
        <taxon>Pseudomonadati</taxon>
        <taxon>Bacteroidota</taxon>
        <taxon>Sphingobacteriia</taxon>
        <taxon>Sphingobacteriales</taxon>
        <taxon>Sphingobacteriaceae</taxon>
        <taxon>Mucilaginibacter</taxon>
    </lineage>
</organism>
<dbReference type="EMBL" id="VOEI01000001">
    <property type="protein sequence ID" value="TWR28006.1"/>
    <property type="molecule type" value="Genomic_DNA"/>
</dbReference>
<dbReference type="RefSeq" id="WP_146268817.1">
    <property type="nucleotide sequence ID" value="NZ_VOEI01000001.1"/>
</dbReference>
<dbReference type="SUPFAM" id="SSF53756">
    <property type="entry name" value="UDP-Glycosyltransferase/glycogen phosphorylase"/>
    <property type="match status" value="1"/>
</dbReference>
<gene>
    <name evidence="1" type="ORF">FPZ42_01960</name>
</gene>
<reference evidence="1 2" key="1">
    <citation type="submission" date="2019-07" db="EMBL/GenBank/DDBJ databases">
        <authorList>
            <person name="Kim J."/>
        </authorList>
    </citation>
    <scope>NUCLEOTIDE SEQUENCE [LARGE SCALE GENOMIC DNA]</scope>
    <source>
        <strain evidence="1 2">MJ1a</strain>
    </source>
</reference>
<proteinExistence type="predicted"/>